<feature type="signal peptide" evidence="2">
    <location>
        <begin position="1"/>
        <end position="22"/>
    </location>
</feature>
<dbReference type="PANTHER" id="PTHR42852:SF18">
    <property type="entry name" value="CHROMOSOME UNDETERMINED SCAFFOLD_47, WHOLE GENOME SHOTGUN SEQUENCE"/>
    <property type="match status" value="1"/>
</dbReference>
<dbReference type="PANTHER" id="PTHR42852">
    <property type="entry name" value="THIOL:DISULFIDE INTERCHANGE PROTEIN DSBE"/>
    <property type="match status" value="1"/>
</dbReference>
<organism evidence="4 5">
    <name type="scientific">Litoreibacter ponti</name>
    <dbReference type="NCBI Taxonomy" id="1510457"/>
    <lineage>
        <taxon>Bacteria</taxon>
        <taxon>Pseudomonadati</taxon>
        <taxon>Pseudomonadota</taxon>
        <taxon>Alphaproteobacteria</taxon>
        <taxon>Rhodobacterales</taxon>
        <taxon>Roseobacteraceae</taxon>
        <taxon>Litoreibacter</taxon>
    </lineage>
</organism>
<dbReference type="InterPro" id="IPR013766">
    <property type="entry name" value="Thioredoxin_domain"/>
</dbReference>
<evidence type="ECO:0000256" key="2">
    <source>
        <dbReference type="SAM" id="SignalP"/>
    </source>
</evidence>
<evidence type="ECO:0000313" key="4">
    <source>
        <dbReference type="EMBL" id="PTX57458.1"/>
    </source>
</evidence>
<dbReference type="InterPro" id="IPR036249">
    <property type="entry name" value="Thioredoxin-like_sf"/>
</dbReference>
<dbReference type="GO" id="GO:0015036">
    <property type="term" value="F:disulfide oxidoreductase activity"/>
    <property type="evidence" value="ECO:0007669"/>
    <property type="project" value="UniProtKB-ARBA"/>
</dbReference>
<keyword evidence="1" id="KW-0676">Redox-active center</keyword>
<dbReference type="RefSeq" id="WP_107845554.1">
    <property type="nucleotide sequence ID" value="NZ_QBKS01000001.1"/>
</dbReference>
<keyword evidence="2" id="KW-0732">Signal</keyword>
<dbReference type="GO" id="GO:0016209">
    <property type="term" value="F:antioxidant activity"/>
    <property type="evidence" value="ECO:0007669"/>
    <property type="project" value="InterPro"/>
</dbReference>
<dbReference type="PROSITE" id="PS00194">
    <property type="entry name" value="THIOREDOXIN_1"/>
    <property type="match status" value="1"/>
</dbReference>
<feature type="chain" id="PRO_5015638584" evidence="2">
    <location>
        <begin position="23"/>
        <end position="186"/>
    </location>
</feature>
<dbReference type="Pfam" id="PF00578">
    <property type="entry name" value="AhpC-TSA"/>
    <property type="match status" value="1"/>
</dbReference>
<protein>
    <submittedName>
        <fullName evidence="4">Thiol-disulfide isomerase/thioredoxin</fullName>
    </submittedName>
</protein>
<dbReference type="EMBL" id="QBKS01000001">
    <property type="protein sequence ID" value="PTX57458.1"/>
    <property type="molecule type" value="Genomic_DNA"/>
</dbReference>
<evidence type="ECO:0000259" key="3">
    <source>
        <dbReference type="PROSITE" id="PS51352"/>
    </source>
</evidence>
<feature type="domain" description="Thioredoxin" evidence="3">
    <location>
        <begin position="42"/>
        <end position="184"/>
    </location>
</feature>
<evidence type="ECO:0000256" key="1">
    <source>
        <dbReference type="ARBA" id="ARBA00023284"/>
    </source>
</evidence>
<dbReference type="InterPro" id="IPR000866">
    <property type="entry name" value="AhpC/TSA"/>
</dbReference>
<dbReference type="CDD" id="cd02966">
    <property type="entry name" value="TlpA_like_family"/>
    <property type="match status" value="1"/>
</dbReference>
<keyword evidence="5" id="KW-1185">Reference proteome</keyword>
<proteinExistence type="predicted"/>
<accession>A0A2T6BN03</accession>
<dbReference type="InterPro" id="IPR050553">
    <property type="entry name" value="Thioredoxin_ResA/DsbE_sf"/>
</dbReference>
<dbReference type="InterPro" id="IPR017937">
    <property type="entry name" value="Thioredoxin_CS"/>
</dbReference>
<evidence type="ECO:0000313" key="5">
    <source>
        <dbReference type="Proteomes" id="UP000243978"/>
    </source>
</evidence>
<dbReference type="Gene3D" id="3.40.30.10">
    <property type="entry name" value="Glutaredoxin"/>
    <property type="match status" value="1"/>
</dbReference>
<dbReference type="GO" id="GO:0016853">
    <property type="term" value="F:isomerase activity"/>
    <property type="evidence" value="ECO:0007669"/>
    <property type="project" value="UniProtKB-KW"/>
</dbReference>
<keyword evidence="4" id="KW-0413">Isomerase</keyword>
<dbReference type="Proteomes" id="UP000243978">
    <property type="component" value="Unassembled WGS sequence"/>
</dbReference>
<dbReference type="SUPFAM" id="SSF52833">
    <property type="entry name" value="Thioredoxin-like"/>
    <property type="match status" value="1"/>
</dbReference>
<comment type="caution">
    <text evidence="4">The sequence shown here is derived from an EMBL/GenBank/DDBJ whole genome shotgun (WGS) entry which is preliminary data.</text>
</comment>
<dbReference type="PROSITE" id="PS51352">
    <property type="entry name" value="THIOREDOXIN_2"/>
    <property type="match status" value="1"/>
</dbReference>
<dbReference type="AlphaFoldDB" id="A0A2T6BN03"/>
<dbReference type="OrthoDB" id="9799347at2"/>
<name>A0A2T6BN03_9RHOB</name>
<sequence>MRFLKLLVLYAGLAMGANPAAAGETGALIAAATGDMTKLRFHAEPRAVPQTVFHDADGRKVTLADYRGKHVVLNFWALWCAPCVREMPALDRLDAALGGANFEVVTVATGRNARPAVDTFFVDKKLNHLPKLFDPKMALAREIGARGLPVTILINPEGREIARMEGEAHWDKEPALSLMRAWMSGS</sequence>
<gene>
    <name evidence="4" type="ORF">C8N43_2128</name>
</gene>
<reference evidence="4 5" key="1">
    <citation type="submission" date="2018-04" db="EMBL/GenBank/DDBJ databases">
        <title>Genomic Encyclopedia of Archaeal and Bacterial Type Strains, Phase II (KMG-II): from individual species to whole genera.</title>
        <authorList>
            <person name="Goeker M."/>
        </authorList>
    </citation>
    <scope>NUCLEOTIDE SEQUENCE [LARGE SCALE GENOMIC DNA]</scope>
    <source>
        <strain evidence="4 5">DSM 100977</strain>
    </source>
</reference>